<keyword evidence="2" id="KW-1185">Reference proteome</keyword>
<organism evidence="1 2">
    <name type="scientific">Cecembia rubra</name>
    <dbReference type="NCBI Taxonomy" id="1485585"/>
    <lineage>
        <taxon>Bacteria</taxon>
        <taxon>Pseudomonadati</taxon>
        <taxon>Bacteroidota</taxon>
        <taxon>Cytophagia</taxon>
        <taxon>Cytophagales</taxon>
        <taxon>Cyclobacteriaceae</taxon>
        <taxon>Cecembia</taxon>
    </lineage>
</organism>
<keyword evidence="1" id="KW-0645">Protease</keyword>
<keyword evidence="1" id="KW-0378">Hydrolase</keyword>
<dbReference type="SUPFAM" id="SSF49464">
    <property type="entry name" value="Carboxypeptidase regulatory domain-like"/>
    <property type="match status" value="1"/>
</dbReference>
<dbReference type="SUPFAM" id="SSF56935">
    <property type="entry name" value="Porins"/>
    <property type="match status" value="1"/>
</dbReference>
<dbReference type="Pfam" id="PF13715">
    <property type="entry name" value="CarbopepD_reg_2"/>
    <property type="match status" value="1"/>
</dbReference>
<dbReference type="Proteomes" id="UP000240708">
    <property type="component" value="Unassembled WGS sequence"/>
</dbReference>
<proteinExistence type="predicted"/>
<gene>
    <name evidence="1" type="ORF">CLV48_10259</name>
</gene>
<keyword evidence="1" id="KW-0121">Carboxypeptidase</keyword>
<dbReference type="AlphaFoldDB" id="A0A2P8E9X5"/>
<evidence type="ECO:0000313" key="2">
    <source>
        <dbReference type="Proteomes" id="UP000240708"/>
    </source>
</evidence>
<reference evidence="1 2" key="1">
    <citation type="submission" date="2018-03" db="EMBL/GenBank/DDBJ databases">
        <title>Genomic Encyclopedia of Archaeal and Bacterial Type Strains, Phase II (KMG-II): from individual species to whole genera.</title>
        <authorList>
            <person name="Goeker M."/>
        </authorList>
    </citation>
    <scope>NUCLEOTIDE SEQUENCE [LARGE SCALE GENOMIC DNA]</scope>
    <source>
        <strain evidence="1 2">DSM 28057</strain>
    </source>
</reference>
<evidence type="ECO:0000313" key="1">
    <source>
        <dbReference type="EMBL" id="PSL06244.1"/>
    </source>
</evidence>
<name>A0A2P8E9X5_9BACT</name>
<dbReference type="Gene3D" id="2.60.40.1120">
    <property type="entry name" value="Carboxypeptidase-like, regulatory domain"/>
    <property type="match status" value="1"/>
</dbReference>
<protein>
    <submittedName>
        <fullName evidence="1">Carboxypeptidase-like protein</fullName>
    </submittedName>
</protein>
<sequence>MITDFFVFSGMREIKISFYQRKVFLIFLNCLVFSFLTGSLFAQTISGKVLDERSGEPLPFSNVFISNTTLGATTDINGNYSITGQLPQNFELAVSFMGYYTKFRSIAVNGRSNITVNFELEPKVNQLEEVQLKAKRDKKWERDLKRFEKVFLALPDDPFLKNSRIMNPWVLDFEEERENGIKYFAAKAEGPVQIENNALGYDIEYHLERFFETRKGFQYYGLVNFKEQVNTEDQKIKRNAAFQGSLRHLIQQLVENKLDYLDYDLFEVMPERIMEPRTNDFYYEIGNSIQPITRDSLYICELVEGYNVIVLPKKLEVHFKRKPWPNDYYQDVYHTISWLEAPLGYFIVDKYGVLPDPTQLVRSGYMGRERMARFLPHDFEPDEELGKLLVDFDSAIIQNTKWNNLREKPHLTLNKSFYYPGEAIWFNATMLYQNPIYSDTLSRLLHVELYDKNFKVIVSEKLPIEKGKAKGVLVLPDQLTPENYVLRAYTQWMRNYEDDGFTYLPIPVIRKNQLAHLAQNEGGERDEESIEVVLTPRFESSSWSKKVELELEILEADLDFVGGEFSVSVLDADLNPDAGFHQNIGRTMNWLYGPEKSIRFDAPRFQIEYGNSISGYFKDRPKKPLNVPITIVQGQLEDYGVVRSDTSGYFWVTGLNFRDTLDIAIAALNDKRKRFGQVILSSIQSPEVETFLPRVRYNLVNAPSGELEYAYADLMSGDYFELEEVTVSNTALPNWEESDYGYGKGDRSIGSAFLEARPDLSLDQVIAMNMPPGGFGRYNFGLDAGAPVLIIDGARFFGDEAEVWSYLKSIIAAEVESIEIFTFSANIFGIQGFGGAIVVKTKKGSRQLNRDVVFDAGQFQLFKVKGYSHVPNFPVLKNNEGVIPRRSAIFWNPRIEWSSEMNKHKLDFNLSHLTSRIWVRVEGMSWDGVPFQREFEVEVPK</sequence>
<comment type="caution">
    <text evidence="1">The sequence shown here is derived from an EMBL/GenBank/DDBJ whole genome shotgun (WGS) entry which is preliminary data.</text>
</comment>
<accession>A0A2P8E9X5</accession>
<dbReference type="GO" id="GO:0004180">
    <property type="term" value="F:carboxypeptidase activity"/>
    <property type="evidence" value="ECO:0007669"/>
    <property type="project" value="UniProtKB-KW"/>
</dbReference>
<dbReference type="EMBL" id="PYGF01000002">
    <property type="protein sequence ID" value="PSL06244.1"/>
    <property type="molecule type" value="Genomic_DNA"/>
</dbReference>
<dbReference type="InterPro" id="IPR008969">
    <property type="entry name" value="CarboxyPept-like_regulatory"/>
</dbReference>